<evidence type="ECO:0000313" key="2">
    <source>
        <dbReference type="EMBL" id="AKB77339.1"/>
    </source>
</evidence>
<dbReference type="PANTHER" id="PTHR34504">
    <property type="entry name" value="ANTITOXIN HICB"/>
    <property type="match status" value="1"/>
</dbReference>
<sequence>MRTKEFLVIIEKSENGGYVAFVPDLPGCHTQGDTLEDVRKYIKDAIQLYLEVESDYLNEEPTKFVSAEMMQVEI</sequence>
<dbReference type="InterPro" id="IPR031807">
    <property type="entry name" value="HicB-like"/>
</dbReference>
<dbReference type="Pfam" id="PF15919">
    <property type="entry name" value="HicB_lk_antitox"/>
    <property type="match status" value="1"/>
</dbReference>
<protein>
    <recommendedName>
        <fullName evidence="1">HicB-like antitoxin of toxin-antitoxin system domain-containing protein</fullName>
    </recommendedName>
</protein>
<dbReference type="RefSeq" id="WP_048137730.1">
    <property type="nucleotide sequence ID" value="NZ_CP009516.1"/>
</dbReference>
<dbReference type="PANTHER" id="PTHR34504:SF2">
    <property type="entry name" value="UPF0150 PROTEIN SSL0259"/>
    <property type="match status" value="1"/>
</dbReference>
<dbReference type="Gene3D" id="3.30.160.250">
    <property type="match status" value="1"/>
</dbReference>
<evidence type="ECO:0000313" key="3">
    <source>
        <dbReference type="Proteomes" id="UP000033101"/>
    </source>
</evidence>
<proteinExistence type="predicted"/>
<dbReference type="PATRIC" id="fig|1434110.4.peg.1059"/>
<dbReference type="SUPFAM" id="SSF143100">
    <property type="entry name" value="TTHA1013/TTHA0281-like"/>
    <property type="match status" value="1"/>
</dbReference>
<dbReference type="STRING" id="1434110.MSHOH_0856"/>
<dbReference type="EMBL" id="CP009516">
    <property type="protein sequence ID" value="AKB77339.1"/>
    <property type="molecule type" value="Genomic_DNA"/>
</dbReference>
<dbReference type="InterPro" id="IPR051404">
    <property type="entry name" value="TA_system_antitoxin"/>
</dbReference>
<dbReference type="GeneID" id="24830015"/>
<dbReference type="KEGG" id="mhor:MSHOH_0856"/>
<dbReference type="InterPro" id="IPR035069">
    <property type="entry name" value="TTHA1013/TTHA0281-like"/>
</dbReference>
<dbReference type="OrthoDB" id="146249at2157"/>
<dbReference type="HOGENOM" id="CLU_114047_3_0_2"/>
<reference evidence="2 3" key="1">
    <citation type="submission" date="2014-07" db="EMBL/GenBank/DDBJ databases">
        <title>Methanogenic archaea and the global carbon cycle.</title>
        <authorList>
            <person name="Henriksen J.R."/>
            <person name="Luke J."/>
            <person name="Reinhart S."/>
            <person name="Benedict M.N."/>
            <person name="Youngblut N.D."/>
            <person name="Metcalf M.E."/>
            <person name="Whitaker R.J."/>
            <person name="Metcalf W.W."/>
        </authorList>
    </citation>
    <scope>NUCLEOTIDE SEQUENCE [LARGE SCALE GENOMIC DNA]</scope>
    <source>
        <strain evidence="2 3">HB-1</strain>
    </source>
</reference>
<organism evidence="2 3">
    <name type="scientific">Methanosarcina horonobensis HB-1 = JCM 15518</name>
    <dbReference type="NCBI Taxonomy" id="1434110"/>
    <lineage>
        <taxon>Archaea</taxon>
        <taxon>Methanobacteriati</taxon>
        <taxon>Methanobacteriota</taxon>
        <taxon>Stenosarchaea group</taxon>
        <taxon>Methanomicrobia</taxon>
        <taxon>Methanosarcinales</taxon>
        <taxon>Methanosarcinaceae</taxon>
        <taxon>Methanosarcina</taxon>
    </lineage>
</organism>
<evidence type="ECO:0000259" key="1">
    <source>
        <dbReference type="Pfam" id="PF15919"/>
    </source>
</evidence>
<gene>
    <name evidence="2" type="ORF">MSHOH_0856</name>
</gene>
<name>A0A0E3S7I3_9EURY</name>
<keyword evidence="3" id="KW-1185">Reference proteome</keyword>
<feature type="domain" description="HicB-like antitoxin of toxin-antitoxin system" evidence="1">
    <location>
        <begin position="6"/>
        <end position="59"/>
    </location>
</feature>
<dbReference type="Proteomes" id="UP000033101">
    <property type="component" value="Chromosome"/>
</dbReference>
<accession>A0A0E3S7I3</accession>
<dbReference type="AlphaFoldDB" id="A0A0E3S7I3"/>